<dbReference type="Proteomes" id="UP001153678">
    <property type="component" value="Unassembled WGS sequence"/>
</dbReference>
<dbReference type="EMBL" id="CAMKVN010007027">
    <property type="protein sequence ID" value="CAI2191015.1"/>
    <property type="molecule type" value="Genomic_DNA"/>
</dbReference>
<evidence type="ECO:0000313" key="2">
    <source>
        <dbReference type="Proteomes" id="UP001153678"/>
    </source>
</evidence>
<dbReference type="OrthoDB" id="2379098at2759"/>
<keyword evidence="2" id="KW-1185">Reference proteome</keyword>
<accession>A0A9W4T3F6</accession>
<protein>
    <submittedName>
        <fullName evidence="1">12388_t:CDS:1</fullName>
    </submittedName>
</protein>
<reference evidence="1" key="1">
    <citation type="submission" date="2022-08" db="EMBL/GenBank/DDBJ databases">
        <authorList>
            <person name="Kallberg Y."/>
            <person name="Tangrot J."/>
            <person name="Rosling A."/>
        </authorList>
    </citation>
    <scope>NUCLEOTIDE SEQUENCE</scope>
    <source>
        <strain evidence="1">Wild A</strain>
    </source>
</reference>
<dbReference type="AlphaFoldDB" id="A0A9W4T3F6"/>
<evidence type="ECO:0000313" key="1">
    <source>
        <dbReference type="EMBL" id="CAI2191015.1"/>
    </source>
</evidence>
<gene>
    <name evidence="1" type="ORF">FWILDA_LOCUS14864</name>
</gene>
<name>A0A9W4T3F6_9GLOM</name>
<comment type="caution">
    <text evidence="1">The sequence shown here is derived from an EMBL/GenBank/DDBJ whole genome shotgun (WGS) entry which is preliminary data.</text>
</comment>
<sequence>MPQFDTSSVLANASKGTPKITSFWGSAGDSFVLSKFSAPNICVSEFTRSSSYHLHYLIFVENLMLCERIVQLQDDLIKNGKMLMAFEYNRQHAVYEYLIQINDDNEKMKATKFYLNHQSFPVSYRGKHHKYHRLVDDEDIALSLQQWNPENYQHKNC</sequence>
<organism evidence="1 2">
    <name type="scientific">Funneliformis geosporum</name>
    <dbReference type="NCBI Taxonomy" id="1117311"/>
    <lineage>
        <taxon>Eukaryota</taxon>
        <taxon>Fungi</taxon>
        <taxon>Fungi incertae sedis</taxon>
        <taxon>Mucoromycota</taxon>
        <taxon>Glomeromycotina</taxon>
        <taxon>Glomeromycetes</taxon>
        <taxon>Glomerales</taxon>
        <taxon>Glomeraceae</taxon>
        <taxon>Funneliformis</taxon>
    </lineage>
</organism>
<proteinExistence type="predicted"/>